<dbReference type="AlphaFoldDB" id="D5P212"/>
<sequence>MMVGVGGRRATAMRTIAAGGLLLAALMFGPGLARADSADEQQACQLMDDPAAAEQGFAPAEYAFMRLRARMSAEWARTIMSVAVQDYCPNHLIDLPASWR</sequence>
<dbReference type="Proteomes" id="UP000003653">
    <property type="component" value="Unassembled WGS sequence"/>
</dbReference>
<organism evidence="1 2">
    <name type="scientific">Mycobacterium parascrofulaceum ATCC BAA-614</name>
    <dbReference type="NCBI Taxonomy" id="525368"/>
    <lineage>
        <taxon>Bacteria</taxon>
        <taxon>Bacillati</taxon>
        <taxon>Actinomycetota</taxon>
        <taxon>Actinomycetes</taxon>
        <taxon>Mycobacteriales</taxon>
        <taxon>Mycobacteriaceae</taxon>
        <taxon>Mycobacterium</taxon>
        <taxon>Mycobacterium simiae complex</taxon>
    </lineage>
</organism>
<name>D5P212_9MYCO</name>
<keyword evidence="2" id="KW-1185">Reference proteome</keyword>
<protein>
    <recommendedName>
        <fullName evidence="3">DUF732 domain-containing protein</fullName>
    </recommendedName>
</protein>
<evidence type="ECO:0008006" key="3">
    <source>
        <dbReference type="Google" id="ProtNLM"/>
    </source>
</evidence>
<comment type="caution">
    <text evidence="1">The sequence shown here is derived from an EMBL/GenBank/DDBJ whole genome shotgun (WGS) entry which is preliminary data.</text>
</comment>
<evidence type="ECO:0000313" key="2">
    <source>
        <dbReference type="Proteomes" id="UP000003653"/>
    </source>
</evidence>
<evidence type="ECO:0000313" key="1">
    <source>
        <dbReference type="EMBL" id="EFG79887.1"/>
    </source>
</evidence>
<dbReference type="HOGENOM" id="CLU_2451478_0_0_11"/>
<reference evidence="1 2" key="1">
    <citation type="submission" date="2010-04" db="EMBL/GenBank/DDBJ databases">
        <authorList>
            <person name="Muzny D."/>
            <person name="Qin X."/>
            <person name="Deng J."/>
            <person name="Jiang H."/>
            <person name="Liu Y."/>
            <person name="Qu J."/>
            <person name="Song X.-Z."/>
            <person name="Zhang L."/>
            <person name="Thornton R."/>
            <person name="Coyle M."/>
            <person name="Francisco L."/>
            <person name="Jackson L."/>
            <person name="Javaid M."/>
            <person name="Korchina V."/>
            <person name="Kovar C."/>
            <person name="Mata R."/>
            <person name="Mathew T."/>
            <person name="Ngo R."/>
            <person name="Nguyen L."/>
            <person name="Nguyen N."/>
            <person name="Okwuonu G."/>
            <person name="Ongeri F."/>
            <person name="Pham C."/>
            <person name="Simmons D."/>
            <person name="Wilczek-Boney K."/>
            <person name="Hale W."/>
            <person name="Jakkamsetti A."/>
            <person name="Pham P."/>
            <person name="Ruth R."/>
            <person name="San Lucas F."/>
            <person name="Warren J."/>
            <person name="Zhang J."/>
            <person name="Zhao Z."/>
            <person name="Zhou C."/>
            <person name="Zhu D."/>
            <person name="Lee S."/>
            <person name="Bess C."/>
            <person name="Blankenburg K."/>
            <person name="Forbes L."/>
            <person name="Fu Q."/>
            <person name="Gubbala S."/>
            <person name="Hirani K."/>
            <person name="Jayaseelan J.C."/>
            <person name="Lara F."/>
            <person name="Munidasa M."/>
            <person name="Palculict T."/>
            <person name="Patil S."/>
            <person name="Pu L.-L."/>
            <person name="Saada N."/>
            <person name="Tang L."/>
            <person name="Weissenberger G."/>
            <person name="Zhu Y."/>
            <person name="Hemphill L."/>
            <person name="Shang Y."/>
            <person name="Youmans B."/>
            <person name="Ayvaz T."/>
            <person name="Ross M."/>
            <person name="Santibanez J."/>
            <person name="Aqrawi P."/>
            <person name="Gross S."/>
            <person name="Joshi V."/>
            <person name="Fowler G."/>
            <person name="Nazareth L."/>
            <person name="Reid J."/>
            <person name="Worley K."/>
            <person name="Petrosino J."/>
            <person name="Highlander S."/>
            <person name="Gibbs R."/>
        </authorList>
    </citation>
    <scope>NUCLEOTIDE SEQUENCE [LARGE SCALE GENOMIC DNA]</scope>
    <source>
        <strain evidence="1 2">ATCC BAA-614</strain>
    </source>
</reference>
<dbReference type="EMBL" id="ADNV01000028">
    <property type="protein sequence ID" value="EFG79887.1"/>
    <property type="molecule type" value="Genomic_DNA"/>
</dbReference>
<proteinExistence type="predicted"/>
<accession>D5P212</accession>
<gene>
    <name evidence="1" type="ORF">HMPREF0591_0206</name>
</gene>
<dbReference type="eggNOG" id="ENOG5032KNQ">
    <property type="taxonomic scope" value="Bacteria"/>
</dbReference>